<protein>
    <submittedName>
        <fullName evidence="1">Uncharacterized protein</fullName>
    </submittedName>
</protein>
<dbReference type="AlphaFoldDB" id="A0A8J5TJD6"/>
<keyword evidence="2" id="KW-1185">Reference proteome</keyword>
<evidence type="ECO:0000313" key="2">
    <source>
        <dbReference type="Proteomes" id="UP000729402"/>
    </source>
</evidence>
<accession>A0A8J5TJD6</accession>
<dbReference type="Proteomes" id="UP000729402">
    <property type="component" value="Unassembled WGS sequence"/>
</dbReference>
<name>A0A8J5TJD6_ZIZPA</name>
<reference evidence="1" key="2">
    <citation type="submission" date="2021-02" db="EMBL/GenBank/DDBJ databases">
        <authorList>
            <person name="Kimball J.A."/>
            <person name="Haas M.W."/>
            <person name="Macchietto M."/>
            <person name="Kono T."/>
            <person name="Duquette J."/>
            <person name="Shao M."/>
        </authorList>
    </citation>
    <scope>NUCLEOTIDE SEQUENCE</scope>
    <source>
        <tissue evidence="1">Fresh leaf tissue</tissue>
    </source>
</reference>
<gene>
    <name evidence="1" type="ORF">GUJ93_ZPchr0007g3407</name>
</gene>
<dbReference type="EMBL" id="JAAALK010000282">
    <property type="protein sequence ID" value="KAG8079686.1"/>
    <property type="molecule type" value="Genomic_DNA"/>
</dbReference>
<evidence type="ECO:0000313" key="1">
    <source>
        <dbReference type="EMBL" id="KAG8079686.1"/>
    </source>
</evidence>
<organism evidence="1 2">
    <name type="scientific">Zizania palustris</name>
    <name type="common">Northern wild rice</name>
    <dbReference type="NCBI Taxonomy" id="103762"/>
    <lineage>
        <taxon>Eukaryota</taxon>
        <taxon>Viridiplantae</taxon>
        <taxon>Streptophyta</taxon>
        <taxon>Embryophyta</taxon>
        <taxon>Tracheophyta</taxon>
        <taxon>Spermatophyta</taxon>
        <taxon>Magnoliopsida</taxon>
        <taxon>Liliopsida</taxon>
        <taxon>Poales</taxon>
        <taxon>Poaceae</taxon>
        <taxon>BOP clade</taxon>
        <taxon>Oryzoideae</taxon>
        <taxon>Oryzeae</taxon>
        <taxon>Zizaniinae</taxon>
        <taxon>Zizania</taxon>
    </lineage>
</organism>
<reference evidence="1" key="1">
    <citation type="journal article" date="2021" name="bioRxiv">
        <title>Whole Genome Assembly and Annotation of Northern Wild Rice, Zizania palustris L., Supports a Whole Genome Duplication in the Zizania Genus.</title>
        <authorList>
            <person name="Haas M."/>
            <person name="Kono T."/>
            <person name="Macchietto M."/>
            <person name="Millas R."/>
            <person name="McGilp L."/>
            <person name="Shao M."/>
            <person name="Duquette J."/>
            <person name="Hirsch C.N."/>
            <person name="Kimball J."/>
        </authorList>
    </citation>
    <scope>NUCLEOTIDE SEQUENCE</scope>
    <source>
        <tissue evidence="1">Fresh leaf tissue</tissue>
    </source>
</reference>
<sequence length="91" mass="9545">MCHSTEPCAPRLNVSPVQKRGVAALQGWGDVEMTERIGRSQPLSLRNGRLARQGMAFCPARRRGSLGGIGGSSAIVDVSDGGKQNLELAGV</sequence>
<proteinExistence type="predicted"/>
<comment type="caution">
    <text evidence="1">The sequence shown here is derived from an EMBL/GenBank/DDBJ whole genome shotgun (WGS) entry which is preliminary data.</text>
</comment>